<proteinExistence type="predicted"/>
<sequence length="60" mass="7043">MCTQEVPPNHPLFQQLTRILIVPMSPDDDDHLDNYRIFNESGAEGWEEWLKNAFNESPQQ</sequence>
<comment type="caution">
    <text evidence="1">The sequence shown here is derived from an EMBL/GenBank/DDBJ whole genome shotgun (WGS) entry which is preliminary data.</text>
</comment>
<accession>A0A0K9PDG7</accession>
<reference evidence="2" key="1">
    <citation type="journal article" date="2016" name="Nature">
        <title>The genome of the seagrass Zostera marina reveals angiosperm adaptation to the sea.</title>
        <authorList>
            <person name="Olsen J.L."/>
            <person name="Rouze P."/>
            <person name="Verhelst B."/>
            <person name="Lin Y.-C."/>
            <person name="Bayer T."/>
            <person name="Collen J."/>
            <person name="Dattolo E."/>
            <person name="De Paoli E."/>
            <person name="Dittami S."/>
            <person name="Maumus F."/>
            <person name="Michel G."/>
            <person name="Kersting A."/>
            <person name="Lauritano C."/>
            <person name="Lohaus R."/>
            <person name="Toepel M."/>
            <person name="Tonon T."/>
            <person name="Vanneste K."/>
            <person name="Amirebrahimi M."/>
            <person name="Brakel J."/>
            <person name="Bostroem C."/>
            <person name="Chovatia M."/>
            <person name="Grimwood J."/>
            <person name="Jenkins J.W."/>
            <person name="Jueterbock A."/>
            <person name="Mraz A."/>
            <person name="Stam W.T."/>
            <person name="Tice H."/>
            <person name="Bornberg-Bauer E."/>
            <person name="Green P.J."/>
            <person name="Pearson G.A."/>
            <person name="Procaccini G."/>
            <person name="Duarte C.M."/>
            <person name="Schmutz J."/>
            <person name="Reusch T.B.H."/>
            <person name="Van de Peer Y."/>
        </authorList>
    </citation>
    <scope>NUCLEOTIDE SEQUENCE [LARGE SCALE GENOMIC DNA]</scope>
    <source>
        <strain evidence="2">cv. Finnish</strain>
    </source>
</reference>
<dbReference type="EMBL" id="LFYR01000932">
    <property type="protein sequence ID" value="KMZ67011.1"/>
    <property type="molecule type" value="Genomic_DNA"/>
</dbReference>
<dbReference type="AlphaFoldDB" id="A0A0K9PDG7"/>
<protein>
    <submittedName>
        <fullName evidence="1">Uncharacterized protein</fullName>
    </submittedName>
</protein>
<evidence type="ECO:0000313" key="1">
    <source>
        <dbReference type="EMBL" id="KMZ67011.1"/>
    </source>
</evidence>
<evidence type="ECO:0000313" key="2">
    <source>
        <dbReference type="Proteomes" id="UP000036987"/>
    </source>
</evidence>
<organism evidence="1 2">
    <name type="scientific">Zostera marina</name>
    <name type="common">Eelgrass</name>
    <dbReference type="NCBI Taxonomy" id="29655"/>
    <lineage>
        <taxon>Eukaryota</taxon>
        <taxon>Viridiplantae</taxon>
        <taxon>Streptophyta</taxon>
        <taxon>Embryophyta</taxon>
        <taxon>Tracheophyta</taxon>
        <taxon>Spermatophyta</taxon>
        <taxon>Magnoliopsida</taxon>
        <taxon>Liliopsida</taxon>
        <taxon>Zosteraceae</taxon>
        <taxon>Zostera</taxon>
    </lineage>
</organism>
<gene>
    <name evidence="1" type="ORF">ZOSMA_27G00580</name>
</gene>
<keyword evidence="2" id="KW-1185">Reference proteome</keyword>
<dbReference type="Proteomes" id="UP000036987">
    <property type="component" value="Unassembled WGS sequence"/>
</dbReference>
<name>A0A0K9PDG7_ZOSMR</name>